<feature type="compositionally biased region" description="Polar residues" evidence="1">
    <location>
        <begin position="213"/>
        <end position="228"/>
    </location>
</feature>
<keyword evidence="2" id="KW-1133">Transmembrane helix</keyword>
<dbReference type="InterPro" id="IPR029201">
    <property type="entry name" value="Jiraiya"/>
</dbReference>
<proteinExistence type="predicted"/>
<dbReference type="Ensembl" id="ENSAMXT00000029954.1">
    <property type="protein sequence ID" value="ENSAMXP00000046995.1"/>
    <property type="gene ID" value="ENSAMXG00000037896.1"/>
</dbReference>
<dbReference type="Pfam" id="PF15038">
    <property type="entry name" value="Jiraiya"/>
    <property type="match status" value="1"/>
</dbReference>
<name>A0A3B1JYV2_ASTMX</name>
<protein>
    <submittedName>
        <fullName evidence="3">Transmembrane protein 221</fullName>
    </submittedName>
</protein>
<evidence type="ECO:0000256" key="2">
    <source>
        <dbReference type="SAM" id="Phobius"/>
    </source>
</evidence>
<dbReference type="Proteomes" id="UP000018467">
    <property type="component" value="Unassembled WGS sequence"/>
</dbReference>
<dbReference type="PANTHER" id="PTHR36132">
    <property type="entry name" value="TRANSMEMBRANE PROTEIN 221"/>
    <property type="match status" value="1"/>
</dbReference>
<reference evidence="3" key="3">
    <citation type="submission" date="2025-08" db="UniProtKB">
        <authorList>
            <consortium name="Ensembl"/>
        </authorList>
    </citation>
    <scope>IDENTIFICATION</scope>
</reference>
<evidence type="ECO:0000313" key="3">
    <source>
        <dbReference type="Ensembl" id="ENSAMXP00000046995.1"/>
    </source>
</evidence>
<feature type="transmembrane region" description="Helical" evidence="2">
    <location>
        <begin position="137"/>
        <end position="159"/>
    </location>
</feature>
<feature type="compositionally biased region" description="Polar residues" evidence="1">
    <location>
        <begin position="239"/>
        <end position="248"/>
    </location>
</feature>
<reference evidence="4" key="2">
    <citation type="journal article" date="2014" name="Nat. Commun.">
        <title>The cavefish genome reveals candidate genes for eye loss.</title>
        <authorList>
            <person name="McGaugh S.E."/>
            <person name="Gross J.B."/>
            <person name="Aken B."/>
            <person name="Blin M."/>
            <person name="Borowsky R."/>
            <person name="Chalopin D."/>
            <person name="Hinaux H."/>
            <person name="Jeffery W.R."/>
            <person name="Keene A."/>
            <person name="Ma L."/>
            <person name="Minx P."/>
            <person name="Murphy D."/>
            <person name="O'Quin K.E."/>
            <person name="Retaux S."/>
            <person name="Rohner N."/>
            <person name="Searle S.M."/>
            <person name="Stahl B.A."/>
            <person name="Tabin C."/>
            <person name="Volff J.N."/>
            <person name="Yoshizawa M."/>
            <person name="Warren W.C."/>
        </authorList>
    </citation>
    <scope>NUCLEOTIDE SEQUENCE [LARGE SCALE GENOMIC DNA]</scope>
    <source>
        <strain evidence="4">female</strain>
    </source>
</reference>
<feature type="region of interest" description="Disordered" evidence="1">
    <location>
        <begin position="179"/>
        <end position="251"/>
    </location>
</feature>
<feature type="transmembrane region" description="Helical" evidence="2">
    <location>
        <begin position="7"/>
        <end position="30"/>
    </location>
</feature>
<dbReference type="GeneTree" id="ENSGT00940000165199"/>
<reference evidence="4" key="1">
    <citation type="submission" date="2013-03" db="EMBL/GenBank/DDBJ databases">
        <authorList>
            <person name="Jeffery W."/>
            <person name="Warren W."/>
            <person name="Wilson R.K."/>
        </authorList>
    </citation>
    <scope>NUCLEOTIDE SEQUENCE</scope>
    <source>
        <strain evidence="4">female</strain>
    </source>
</reference>
<organism evidence="3 4">
    <name type="scientific">Astyanax mexicanus</name>
    <name type="common">Blind cave fish</name>
    <name type="synonym">Astyanax fasciatus mexicanus</name>
    <dbReference type="NCBI Taxonomy" id="7994"/>
    <lineage>
        <taxon>Eukaryota</taxon>
        <taxon>Metazoa</taxon>
        <taxon>Chordata</taxon>
        <taxon>Craniata</taxon>
        <taxon>Vertebrata</taxon>
        <taxon>Euteleostomi</taxon>
        <taxon>Actinopterygii</taxon>
        <taxon>Neopterygii</taxon>
        <taxon>Teleostei</taxon>
        <taxon>Ostariophysi</taxon>
        <taxon>Characiformes</taxon>
        <taxon>Characoidei</taxon>
        <taxon>Acestrorhamphidae</taxon>
        <taxon>Acestrorhamphinae</taxon>
        <taxon>Astyanax</taxon>
    </lineage>
</organism>
<keyword evidence="2" id="KW-0812">Transmembrane</keyword>
<accession>A0A3B1JYV2</accession>
<dbReference type="PANTHER" id="PTHR36132:SF1">
    <property type="entry name" value="TRANSMEMBRANE PROTEIN 221"/>
    <property type="match status" value="1"/>
</dbReference>
<dbReference type="Bgee" id="ENSAMXG00000037896">
    <property type="expression patterns" value="Expressed in camera-type eye and 14 other cell types or tissues"/>
</dbReference>
<evidence type="ECO:0000256" key="1">
    <source>
        <dbReference type="SAM" id="MobiDB-lite"/>
    </source>
</evidence>
<dbReference type="AlphaFoldDB" id="A0A3B1JYV2"/>
<reference evidence="3" key="4">
    <citation type="submission" date="2025-09" db="UniProtKB">
        <authorList>
            <consortium name="Ensembl"/>
        </authorList>
    </citation>
    <scope>IDENTIFICATION</scope>
</reference>
<keyword evidence="4" id="KW-1185">Reference proteome</keyword>
<keyword evidence="2" id="KW-0472">Membrane</keyword>
<feature type="transmembrane region" description="Helical" evidence="2">
    <location>
        <begin position="107"/>
        <end position="131"/>
    </location>
</feature>
<evidence type="ECO:0000313" key="4">
    <source>
        <dbReference type="Proteomes" id="UP000018467"/>
    </source>
</evidence>
<dbReference type="STRING" id="7994.ENSAMXP00000046995"/>
<sequence length="291" mass="31849">MSYSQRALVVLALLGVLSAVMSVLSVFLIFQLQARQGKEAPSVVPSDVSAVLMPVSVVLSALSLTLNSSSVVVCLLHSYFSTEVCRGGEDTQRADWFLLESRAVRHVAIGLFCLGISVYLSAMAIYMLLVFEIETGIASVCVLSSGVLVLLVIVAHSLFRAARTAKRFRHQQVSTVYQNNPEISPAVHPSELSFREKPRRQLSQADLHHQYTYPPSTDPKQQYSPSRGQHSHSSEREAYNTSGGSSSSRMHRTLSAESGLLQAQAKPWNGVNNEMRTVLARKATSKDSTLV</sequence>
<dbReference type="InParanoid" id="A0A3B1JYV2"/>
<dbReference type="InterPro" id="IPR053101">
    <property type="entry name" value="TM221"/>
</dbReference>
<dbReference type="FunCoup" id="A0A3B1JYV2">
    <property type="interactions" value="86"/>
</dbReference>
<feature type="transmembrane region" description="Helical" evidence="2">
    <location>
        <begin position="50"/>
        <end position="76"/>
    </location>
</feature>